<evidence type="ECO:0000256" key="4">
    <source>
        <dbReference type="ARBA" id="ARBA00022840"/>
    </source>
</evidence>
<evidence type="ECO:0000313" key="9">
    <source>
        <dbReference type="EMBL" id="KAJ1960564.1"/>
    </source>
</evidence>
<feature type="region of interest" description="Disordered" evidence="6">
    <location>
        <begin position="242"/>
        <end position="290"/>
    </location>
</feature>
<keyword evidence="3" id="KW-0347">Helicase</keyword>
<feature type="domain" description="Helicase C-terminal" evidence="8">
    <location>
        <begin position="81"/>
        <end position="225"/>
    </location>
</feature>
<dbReference type="Pfam" id="PF00271">
    <property type="entry name" value="Helicase_C"/>
    <property type="match status" value="1"/>
</dbReference>
<evidence type="ECO:0000256" key="2">
    <source>
        <dbReference type="ARBA" id="ARBA00022801"/>
    </source>
</evidence>
<dbReference type="GO" id="GO:0005829">
    <property type="term" value="C:cytosol"/>
    <property type="evidence" value="ECO:0007669"/>
    <property type="project" value="TreeGrafter"/>
</dbReference>
<dbReference type="InterPro" id="IPR014001">
    <property type="entry name" value="Helicase_ATP-bd"/>
</dbReference>
<evidence type="ECO:0000259" key="7">
    <source>
        <dbReference type="PROSITE" id="PS51192"/>
    </source>
</evidence>
<feature type="domain" description="Helicase ATP-binding" evidence="7">
    <location>
        <begin position="1"/>
        <end position="54"/>
    </location>
</feature>
<dbReference type="SMART" id="SM00490">
    <property type="entry name" value="HELICc"/>
    <property type="match status" value="1"/>
</dbReference>
<dbReference type="AlphaFoldDB" id="A0A9W8E5U9"/>
<evidence type="ECO:0000256" key="6">
    <source>
        <dbReference type="SAM" id="MobiDB-lite"/>
    </source>
</evidence>
<protein>
    <submittedName>
        <fullName evidence="9">Ribosomal RNA processing protein</fullName>
        <ecNumber evidence="9">3.6.4.13</ecNumber>
    </submittedName>
</protein>
<evidence type="ECO:0000256" key="3">
    <source>
        <dbReference type="ARBA" id="ARBA00022806"/>
    </source>
</evidence>
<proteinExistence type="predicted"/>
<dbReference type="CDD" id="cd18787">
    <property type="entry name" value="SF2_C_DEAD"/>
    <property type="match status" value="1"/>
</dbReference>
<dbReference type="InterPro" id="IPR011545">
    <property type="entry name" value="DEAD/DEAH_box_helicase_dom"/>
</dbReference>
<keyword evidence="4" id="KW-0067">ATP-binding</keyword>
<keyword evidence="10" id="KW-1185">Reference proteome</keyword>
<dbReference type="PANTHER" id="PTHR47959">
    <property type="entry name" value="ATP-DEPENDENT RNA HELICASE RHLE-RELATED"/>
    <property type="match status" value="1"/>
</dbReference>
<dbReference type="PROSITE" id="PS51192">
    <property type="entry name" value="HELICASE_ATP_BIND_1"/>
    <property type="match status" value="1"/>
</dbReference>
<keyword evidence="5" id="KW-0694">RNA-binding</keyword>
<dbReference type="GO" id="GO:0005524">
    <property type="term" value="F:ATP binding"/>
    <property type="evidence" value="ECO:0007669"/>
    <property type="project" value="UniProtKB-KW"/>
</dbReference>
<sequence length="290" mass="32952">MDEADRLLDMDFGPKIDQILKAIPRERRTYLFSATMTTKVAKLQRASLSNPVKVEVSTKYATVDTLLQYYAFLPFKRKDCYLVYLLNEFAGNSTIVFARTCNEVLRLTLLLRNLGFHAIPLHGQLTMDKRLGSLSKFKEGNRNILVATDVASRGLDIPLVDIVINFDVPSHSKDYIHRVGRTARAGRSGKSITFVTQYDIEPYQRVEFALGKKLAEFKVDAEAVLLLQERVAEAQRHAALELRENQQKKISRKRPSSTNDAGDGQRDKRSQPYRKGAPTGGRKHDGKRRR</sequence>
<reference evidence="9" key="1">
    <citation type="submission" date="2022-07" db="EMBL/GenBank/DDBJ databases">
        <title>Phylogenomic reconstructions and comparative analyses of Kickxellomycotina fungi.</title>
        <authorList>
            <person name="Reynolds N.K."/>
            <person name="Stajich J.E."/>
            <person name="Barry K."/>
            <person name="Grigoriev I.V."/>
            <person name="Crous P."/>
            <person name="Smith M.E."/>
        </authorList>
    </citation>
    <scope>NUCLEOTIDE SEQUENCE</scope>
    <source>
        <strain evidence="9">RSA 1196</strain>
    </source>
</reference>
<dbReference type="Gene3D" id="3.40.50.300">
    <property type="entry name" value="P-loop containing nucleotide triphosphate hydrolases"/>
    <property type="match status" value="2"/>
</dbReference>
<dbReference type="GO" id="GO:0016787">
    <property type="term" value="F:hydrolase activity"/>
    <property type="evidence" value="ECO:0007669"/>
    <property type="project" value="UniProtKB-KW"/>
</dbReference>
<keyword evidence="2 9" id="KW-0378">Hydrolase</keyword>
<name>A0A9W8E5U9_9FUNG</name>
<dbReference type="Pfam" id="PF00270">
    <property type="entry name" value="DEAD"/>
    <property type="match status" value="1"/>
</dbReference>
<dbReference type="GO" id="GO:0003723">
    <property type="term" value="F:RNA binding"/>
    <property type="evidence" value="ECO:0007669"/>
    <property type="project" value="UniProtKB-KW"/>
</dbReference>
<gene>
    <name evidence="9" type="primary">RRP3_2</name>
    <name evidence="9" type="ORF">IWQ62_004181</name>
</gene>
<dbReference type="EMBL" id="JANBPY010001312">
    <property type="protein sequence ID" value="KAJ1960564.1"/>
    <property type="molecule type" value="Genomic_DNA"/>
</dbReference>
<dbReference type="InterPro" id="IPR050079">
    <property type="entry name" value="DEAD_box_RNA_helicase"/>
</dbReference>
<dbReference type="OrthoDB" id="10261904at2759"/>
<dbReference type="PROSITE" id="PS51194">
    <property type="entry name" value="HELICASE_CTER"/>
    <property type="match status" value="1"/>
</dbReference>
<evidence type="ECO:0000256" key="1">
    <source>
        <dbReference type="ARBA" id="ARBA00022741"/>
    </source>
</evidence>
<dbReference type="SUPFAM" id="SSF52540">
    <property type="entry name" value="P-loop containing nucleoside triphosphate hydrolases"/>
    <property type="match status" value="1"/>
</dbReference>
<dbReference type="GO" id="GO:0003724">
    <property type="term" value="F:RNA helicase activity"/>
    <property type="evidence" value="ECO:0007669"/>
    <property type="project" value="UniProtKB-EC"/>
</dbReference>
<dbReference type="InterPro" id="IPR027417">
    <property type="entry name" value="P-loop_NTPase"/>
</dbReference>
<comment type="caution">
    <text evidence="9">The sequence shown here is derived from an EMBL/GenBank/DDBJ whole genome shotgun (WGS) entry which is preliminary data.</text>
</comment>
<organism evidence="9 10">
    <name type="scientific">Dispira parvispora</name>
    <dbReference type="NCBI Taxonomy" id="1520584"/>
    <lineage>
        <taxon>Eukaryota</taxon>
        <taxon>Fungi</taxon>
        <taxon>Fungi incertae sedis</taxon>
        <taxon>Zoopagomycota</taxon>
        <taxon>Kickxellomycotina</taxon>
        <taxon>Dimargaritomycetes</taxon>
        <taxon>Dimargaritales</taxon>
        <taxon>Dimargaritaceae</taxon>
        <taxon>Dispira</taxon>
    </lineage>
</organism>
<dbReference type="InterPro" id="IPR001650">
    <property type="entry name" value="Helicase_C-like"/>
</dbReference>
<accession>A0A9W8E5U9</accession>
<dbReference type="PANTHER" id="PTHR47959:SF20">
    <property type="entry name" value="RNA HELICASE"/>
    <property type="match status" value="1"/>
</dbReference>
<evidence type="ECO:0000256" key="5">
    <source>
        <dbReference type="ARBA" id="ARBA00022884"/>
    </source>
</evidence>
<evidence type="ECO:0000259" key="8">
    <source>
        <dbReference type="PROSITE" id="PS51194"/>
    </source>
</evidence>
<dbReference type="EC" id="3.6.4.13" evidence="9"/>
<evidence type="ECO:0000313" key="10">
    <source>
        <dbReference type="Proteomes" id="UP001150925"/>
    </source>
</evidence>
<keyword evidence="1" id="KW-0547">Nucleotide-binding</keyword>
<dbReference type="Proteomes" id="UP001150925">
    <property type="component" value="Unassembled WGS sequence"/>
</dbReference>